<protein>
    <submittedName>
        <fullName evidence="2">Uncharacterized protein</fullName>
    </submittedName>
</protein>
<proteinExistence type="predicted"/>
<organism evidence="2 3">
    <name type="scientific">Gossypium arboreum</name>
    <name type="common">Tree cotton</name>
    <name type="synonym">Gossypium nanking</name>
    <dbReference type="NCBI Taxonomy" id="29729"/>
    <lineage>
        <taxon>Eukaryota</taxon>
        <taxon>Viridiplantae</taxon>
        <taxon>Streptophyta</taxon>
        <taxon>Embryophyta</taxon>
        <taxon>Tracheophyta</taxon>
        <taxon>Spermatophyta</taxon>
        <taxon>Magnoliopsida</taxon>
        <taxon>eudicotyledons</taxon>
        <taxon>Gunneridae</taxon>
        <taxon>Pentapetalae</taxon>
        <taxon>rosids</taxon>
        <taxon>malvids</taxon>
        <taxon>Malvales</taxon>
        <taxon>Malvaceae</taxon>
        <taxon>Malvoideae</taxon>
        <taxon>Gossypium</taxon>
    </lineage>
</organism>
<name>A0ABR0N561_GOSAR</name>
<comment type="caution">
    <text evidence="2">The sequence shown here is derived from an EMBL/GenBank/DDBJ whole genome shotgun (WGS) entry which is preliminary data.</text>
</comment>
<keyword evidence="3" id="KW-1185">Reference proteome</keyword>
<evidence type="ECO:0000256" key="1">
    <source>
        <dbReference type="SAM" id="MobiDB-lite"/>
    </source>
</evidence>
<reference evidence="2 3" key="1">
    <citation type="submission" date="2023-03" db="EMBL/GenBank/DDBJ databases">
        <title>WGS of Gossypium arboreum.</title>
        <authorList>
            <person name="Yu D."/>
        </authorList>
    </citation>
    <scope>NUCLEOTIDE SEQUENCE [LARGE SCALE GENOMIC DNA]</scope>
    <source>
        <tissue evidence="2">Leaf</tissue>
    </source>
</reference>
<dbReference type="EMBL" id="JARKNE010000011">
    <property type="protein sequence ID" value="KAK5785718.1"/>
    <property type="molecule type" value="Genomic_DNA"/>
</dbReference>
<feature type="compositionally biased region" description="Basic and acidic residues" evidence="1">
    <location>
        <begin position="160"/>
        <end position="181"/>
    </location>
</feature>
<sequence length="181" mass="19986">MCARVSRNVADGQLVDDADILGVQSRGSANSFEDLEDGMVIGSMLQSIRQENISSPASEGSGSACKWLRLVNEVVRNESRTEWEEKELESLRETHQKKGKDLTVHNKCINMVPSSVTLPTIPVSEAVLAGRSFGTVQSFEVIRDPNVSESITKGKGITTPKHESRNTYDKPELTKKRDNLQ</sequence>
<evidence type="ECO:0000313" key="3">
    <source>
        <dbReference type="Proteomes" id="UP001358586"/>
    </source>
</evidence>
<dbReference type="Proteomes" id="UP001358586">
    <property type="component" value="Chromosome 11"/>
</dbReference>
<gene>
    <name evidence="2" type="ORF">PVK06_040328</name>
</gene>
<evidence type="ECO:0000313" key="2">
    <source>
        <dbReference type="EMBL" id="KAK5785718.1"/>
    </source>
</evidence>
<feature type="region of interest" description="Disordered" evidence="1">
    <location>
        <begin position="150"/>
        <end position="181"/>
    </location>
</feature>
<accession>A0ABR0N561</accession>